<organism evidence="3 4">
    <name type="scientific">Trichinella pseudospiralis</name>
    <name type="common">Parasitic roundworm</name>
    <dbReference type="NCBI Taxonomy" id="6337"/>
    <lineage>
        <taxon>Eukaryota</taxon>
        <taxon>Metazoa</taxon>
        <taxon>Ecdysozoa</taxon>
        <taxon>Nematoda</taxon>
        <taxon>Enoplea</taxon>
        <taxon>Dorylaimia</taxon>
        <taxon>Trichinellida</taxon>
        <taxon>Trichinellidae</taxon>
        <taxon>Trichinella</taxon>
    </lineage>
</organism>
<reference evidence="4 5" key="1">
    <citation type="submission" date="2015-01" db="EMBL/GenBank/DDBJ databases">
        <title>Evolution of Trichinella species and genotypes.</title>
        <authorList>
            <person name="Korhonen P.K."/>
            <person name="Edoardo P."/>
            <person name="Giuseppe L.R."/>
            <person name="Gasser R.B."/>
        </authorList>
    </citation>
    <scope>NUCLEOTIDE SEQUENCE [LARGE SCALE GENOMIC DNA]</scope>
    <source>
        <strain evidence="3">ISS13</strain>
        <strain evidence="2">ISS141</strain>
    </source>
</reference>
<name>A0A0V1E5D0_TRIPS</name>
<evidence type="ECO:0008006" key="6">
    <source>
        <dbReference type="Google" id="ProtNLM"/>
    </source>
</evidence>
<keyword evidence="1" id="KW-1133">Transmembrane helix</keyword>
<dbReference type="Gene3D" id="3.40.50.150">
    <property type="entry name" value="Vaccinia Virus protein VP39"/>
    <property type="match status" value="1"/>
</dbReference>
<proteinExistence type="predicted"/>
<dbReference type="EMBL" id="JYDU01000096">
    <property type="protein sequence ID" value="KRX93069.1"/>
    <property type="molecule type" value="Genomic_DNA"/>
</dbReference>
<evidence type="ECO:0000313" key="2">
    <source>
        <dbReference type="EMBL" id="KRX93069.1"/>
    </source>
</evidence>
<feature type="transmembrane region" description="Helical" evidence="1">
    <location>
        <begin position="562"/>
        <end position="588"/>
    </location>
</feature>
<dbReference type="Proteomes" id="UP000054815">
    <property type="component" value="Unassembled WGS sequence"/>
</dbReference>
<evidence type="ECO:0000313" key="5">
    <source>
        <dbReference type="Proteomes" id="UP000054815"/>
    </source>
</evidence>
<evidence type="ECO:0000256" key="1">
    <source>
        <dbReference type="SAM" id="Phobius"/>
    </source>
</evidence>
<dbReference type="STRING" id="6337.A0A0V1E5D0"/>
<dbReference type="SUPFAM" id="SSF53335">
    <property type="entry name" value="S-adenosyl-L-methionine-dependent methyltransferases"/>
    <property type="match status" value="1"/>
</dbReference>
<protein>
    <recommendedName>
        <fullName evidence="6">EGF-like domain-containing protein</fullName>
    </recommendedName>
</protein>
<dbReference type="InterPro" id="IPR029063">
    <property type="entry name" value="SAM-dependent_MTases_sf"/>
</dbReference>
<dbReference type="AlphaFoldDB" id="A0A0V1E5D0"/>
<keyword evidence="1" id="KW-0812">Transmembrane</keyword>
<dbReference type="EMBL" id="JYDR01000102">
    <property type="protein sequence ID" value="KRY68842.1"/>
    <property type="molecule type" value="Genomic_DNA"/>
</dbReference>
<gene>
    <name evidence="3" type="ORF">T4A_9223</name>
    <name evidence="2" type="ORF">T4E_3539</name>
</gene>
<evidence type="ECO:0000313" key="3">
    <source>
        <dbReference type="EMBL" id="KRY68842.1"/>
    </source>
</evidence>
<evidence type="ECO:0000313" key="4">
    <source>
        <dbReference type="Proteomes" id="UP000054632"/>
    </source>
</evidence>
<dbReference type="Proteomes" id="UP000054632">
    <property type="component" value="Unassembled WGS sequence"/>
</dbReference>
<sequence>MEAVQQWPTFDTFHSLMQHDFHSKLVDLACEANNPPDDTIGHQLVEFYLSTLMDVLNRLLEPLKEDQDARYLSVGCGFALGCALFECNFPGKIYIGTYNADALQILQQWKDGGDQWPAWNLQPIITFLVEFFKKESCEAYYSIRQRASIEQIFLLDVNGSEKFVEENGRYDLISCFLSNQLLLNDGNLKQTLNNLINILKPSRSLVLCGTATNFDELNKLRSTVEQNGLEIGEWYDYYYPMQMKNIHGEMTPSEIMFTSYWMLFALLFPTILSFCPHQLDLGYKGYYNEKLDECITYVKLDNERLSGVNDGYEEARILCGQFYKGHIAHTRIGYISKGDAFNNTKDWDAFHFDLPYEQFWGEMNAVYLDGWKINGITLNKNATLRKDEKCAATLTVYDDQLQEEFETSQSCNEFFPVAGESGIFFNCNNTDLYNRTNPGCAVFAYRTLSGYTYLTLTPCKNRVWSGFFCSSKRMKNCQKKRLSSLSTDEAKKWCTCLPDFAGDYCEVELKSDKLPDCGPWGVSVDVNGTLACQCFEDAYGDRCENQYYDYEEYQDYKIEWNFICYATLPIIVVHAISLLLIGCCQWYGLTSILKTYSQKPKQHKKKDSGKPPS</sequence>
<keyword evidence="1" id="KW-0472">Membrane</keyword>
<accession>A0A0V1E5D0</accession>
<dbReference type="Gene3D" id="2.10.25.10">
    <property type="entry name" value="Laminin"/>
    <property type="match status" value="1"/>
</dbReference>
<comment type="caution">
    <text evidence="3">The sequence shown here is derived from an EMBL/GenBank/DDBJ whole genome shotgun (WGS) entry which is preliminary data.</text>
</comment>